<accession>A0A1M4TGY0</accession>
<proteinExistence type="predicted"/>
<keyword evidence="2" id="KW-0732">Signal</keyword>
<dbReference type="SUPFAM" id="SSF50998">
    <property type="entry name" value="Quinoprotein alcohol dehydrogenase-like"/>
    <property type="match status" value="1"/>
</dbReference>
<feature type="signal peptide" evidence="2">
    <location>
        <begin position="1"/>
        <end position="20"/>
    </location>
</feature>
<keyword evidence="1" id="KW-0812">Transmembrane</keyword>
<name>A0A1M4TGY0_9BACT</name>
<dbReference type="Gene3D" id="2.130.10.10">
    <property type="entry name" value="YVTN repeat-like/Quinoprotein amine dehydrogenase"/>
    <property type="match status" value="1"/>
</dbReference>
<dbReference type="RefSeq" id="WP_062175418.1">
    <property type="nucleotide sequence ID" value="NZ_BBXL01000001.1"/>
</dbReference>
<protein>
    <submittedName>
        <fullName evidence="3">Uncharacterized protein</fullName>
    </submittedName>
</protein>
<dbReference type="AlphaFoldDB" id="A0A1M4TGY0"/>
<evidence type="ECO:0000256" key="1">
    <source>
        <dbReference type="SAM" id="Phobius"/>
    </source>
</evidence>
<keyword evidence="1" id="KW-0472">Membrane</keyword>
<reference evidence="4" key="1">
    <citation type="submission" date="2016-11" db="EMBL/GenBank/DDBJ databases">
        <authorList>
            <person name="Varghese N."/>
            <person name="Submissions S."/>
        </authorList>
    </citation>
    <scope>NUCLEOTIDE SEQUENCE [LARGE SCALE GENOMIC DNA]</scope>
    <source>
        <strain evidence="4">DSM 27370</strain>
    </source>
</reference>
<keyword evidence="1" id="KW-1133">Transmembrane helix</keyword>
<dbReference type="InterPro" id="IPR015943">
    <property type="entry name" value="WD40/YVTN_repeat-like_dom_sf"/>
</dbReference>
<evidence type="ECO:0000313" key="4">
    <source>
        <dbReference type="Proteomes" id="UP000184480"/>
    </source>
</evidence>
<dbReference type="Proteomes" id="UP000184480">
    <property type="component" value="Unassembled WGS sequence"/>
</dbReference>
<keyword evidence="4" id="KW-1185">Reference proteome</keyword>
<evidence type="ECO:0000256" key="2">
    <source>
        <dbReference type="SAM" id="SignalP"/>
    </source>
</evidence>
<dbReference type="InterPro" id="IPR011047">
    <property type="entry name" value="Quinoprotein_ADH-like_sf"/>
</dbReference>
<dbReference type="PROSITE" id="PS51257">
    <property type="entry name" value="PROKAR_LIPOPROTEIN"/>
    <property type="match status" value="1"/>
</dbReference>
<organism evidence="3 4">
    <name type="scientific">Dysgonomonas macrotermitis</name>
    <dbReference type="NCBI Taxonomy" id="1346286"/>
    <lineage>
        <taxon>Bacteria</taxon>
        <taxon>Pseudomonadati</taxon>
        <taxon>Bacteroidota</taxon>
        <taxon>Bacteroidia</taxon>
        <taxon>Bacteroidales</taxon>
        <taxon>Dysgonomonadaceae</taxon>
        <taxon>Dysgonomonas</taxon>
    </lineage>
</organism>
<sequence>MRKYFFILSLILLLFSCAKHEEINTIGETEYYFDEKLSSISPDNDGSFWVGSETGDLFNFKDNYRVLFDLGEDRIYKVNREIVNPGDTLFWIAIRNSGLQKWRKNANEELKKLKTYNINYKQNQYSPYDFLTIGETMYVATSQGVYYLDKNSDADSLSLIFPSTEFLAKQDGTTFVVHNICQYNDSLLLASTQDGLLWYNRLTHKTRITFKNNYIEHVSVYNDTIFTVAKDHLYLNNIHGDTLTQIETGYGPKQYYRMQGIHYLVGAEDLLLSNDLKNFFNIRLKRSIPMGCRNLILPDTLNNFTYLLTDNAVWRISNNIDIFKSNKAIKASCSNSRNIYYLSFKNELFVQDRQTNEAKWIYTFPEDNLIQWMDIVNNDLYLYNIDNEFQKIIISDNWIKNVIFNSPKTILRSEARITAASIKQMNGKNLSFLGIQDGLIKINPDNKIDTIHELSKAYITSMFGHADADRLYISTLNNGVFYIDRDNLVRHIPQTEKTSFIKDIITTNSHNSNLIILTNQHIISQYPNDSVRVKGYKKLLYANDTLFYALPEFGIHKFIISGNQIIDKGIFYKDIRFNRNSSFSTANKLVLVSNIGSLYLSTNQEQVPVWIHFEDAINIDIIRSVLLTLIIALLVGLTIIIIVKKHNANIVQIRKRKEDLIKRVDDLIFHYSILEDTENPEVSGLKNIIESIDIDDKNKKDINARLEELSLQIAKLNRGIALLIPKKLDQQIEQIKEIESFETSLLLRLSQEAKTKNDLDMIKDRIRSNEIWLQEATSLSDSLQTDIDTLSGSIEIEGLNKNMLINLLSIKENIKHKPLSDLTNEYNVIKNKILEIDTEHSTGIISKYISDTDIYLMEKTSQDKGLLFLSDTLQKVKMMQPGQNTELLKRLKPLDDQLRILQTLDEIKSQASMYKETHDQIVKDNNNQINKKFDKELASFISDNTQTITRSVNTLIATLYSYLLKTDKHIVIDILKLTNPEGQHAKVLALLIADLKIKRSLIPGMLGIYGNLNPVISRLVNERIKVNETSLRSTQKSNKEKSVFVHLILKLLE</sequence>
<dbReference type="EMBL" id="FQUC01000001">
    <property type="protein sequence ID" value="SHE43711.1"/>
    <property type="molecule type" value="Genomic_DNA"/>
</dbReference>
<evidence type="ECO:0000313" key="3">
    <source>
        <dbReference type="EMBL" id="SHE43711.1"/>
    </source>
</evidence>
<feature type="transmembrane region" description="Helical" evidence="1">
    <location>
        <begin position="621"/>
        <end position="643"/>
    </location>
</feature>
<dbReference type="STRING" id="1346286.SAMN05444362_101325"/>
<dbReference type="OrthoDB" id="1082599at2"/>
<gene>
    <name evidence="3" type="ORF">SAMN05444362_101325</name>
</gene>
<feature type="chain" id="PRO_5009907516" evidence="2">
    <location>
        <begin position="21"/>
        <end position="1053"/>
    </location>
</feature>